<dbReference type="RefSeq" id="WP_208812296.1">
    <property type="nucleotide sequence ID" value="NZ_WVUH01000041.1"/>
</dbReference>
<feature type="transmembrane region" description="Helical" evidence="2">
    <location>
        <begin position="307"/>
        <end position="326"/>
    </location>
</feature>
<keyword evidence="2" id="KW-1133">Transmembrane helix</keyword>
<gene>
    <name evidence="3" type="ORF">GSF22_07675</name>
</gene>
<accession>A0ABS3VMV4</accession>
<name>A0ABS3VMV4_MICEH</name>
<keyword evidence="4" id="KW-1185">Reference proteome</keyword>
<keyword evidence="2" id="KW-0812">Transmembrane</keyword>
<feature type="transmembrane region" description="Helical" evidence="2">
    <location>
        <begin position="171"/>
        <end position="192"/>
    </location>
</feature>
<evidence type="ECO:0000256" key="1">
    <source>
        <dbReference type="SAM" id="MobiDB-lite"/>
    </source>
</evidence>
<feature type="compositionally biased region" description="Basic and acidic residues" evidence="1">
    <location>
        <begin position="398"/>
        <end position="409"/>
    </location>
</feature>
<feature type="region of interest" description="Disordered" evidence="1">
    <location>
        <begin position="374"/>
        <end position="430"/>
    </location>
</feature>
<organism evidence="3 4">
    <name type="scientific">Micromonospora echinofusca</name>
    <dbReference type="NCBI Taxonomy" id="47858"/>
    <lineage>
        <taxon>Bacteria</taxon>
        <taxon>Bacillati</taxon>
        <taxon>Actinomycetota</taxon>
        <taxon>Actinomycetes</taxon>
        <taxon>Micromonosporales</taxon>
        <taxon>Micromonosporaceae</taxon>
        <taxon>Micromonospora</taxon>
    </lineage>
</organism>
<feature type="transmembrane region" description="Helical" evidence="2">
    <location>
        <begin position="19"/>
        <end position="35"/>
    </location>
</feature>
<feature type="transmembrane region" description="Helical" evidence="2">
    <location>
        <begin position="72"/>
        <end position="90"/>
    </location>
</feature>
<sequence length="430" mass="43217">MANGETSERRTRLDWRGRLSGVALGAAGGMGVNVLSNDFEYWGAAAAAAAGAVLATITWLRGLPPRAPLVRYTTRTLLALALVGAVVAGLDDVAWNVQATLNAAGLDLLAWTGYATLAAAALTIVAVLIVNTAQAVKILYGAALIGIGMVLISSGTRFLELGHPDELMAEEYALAGVVLIGSGAALIGGGIMHLTISHALAGVVLVVGGMAVIGGGITLLVEGGFSLRGVMVIGGGMALIGGGIMHLTISHALAGVVLVVAGMAVIGGGITLLVEGGFSLDGVMVIGGGMALIGGGVMLARSHTLRGVMGLGIGVALIGIGILFLVGGDGLFGAVVIGGGMALTGGGIMHLTREPDFMKRLQGWAVTLTRDPRDAAPVDLPRTGTNAAAMPNGMENKSMARPEGTERQAPEPPPEANHSRRPTRPLGGPP</sequence>
<feature type="transmembrane region" description="Helical" evidence="2">
    <location>
        <begin position="41"/>
        <end position="60"/>
    </location>
</feature>
<dbReference type="EMBL" id="WVUH01000041">
    <property type="protein sequence ID" value="MBO4205884.1"/>
    <property type="molecule type" value="Genomic_DNA"/>
</dbReference>
<protein>
    <submittedName>
        <fullName evidence="3">Uncharacterized protein</fullName>
    </submittedName>
</protein>
<evidence type="ECO:0000313" key="4">
    <source>
        <dbReference type="Proteomes" id="UP000823521"/>
    </source>
</evidence>
<feature type="transmembrane region" description="Helical" evidence="2">
    <location>
        <begin position="138"/>
        <end position="159"/>
    </location>
</feature>
<proteinExistence type="predicted"/>
<feature type="transmembrane region" description="Helical" evidence="2">
    <location>
        <begin position="280"/>
        <end position="300"/>
    </location>
</feature>
<feature type="transmembrane region" description="Helical" evidence="2">
    <location>
        <begin position="110"/>
        <end position="131"/>
    </location>
</feature>
<feature type="transmembrane region" description="Helical" evidence="2">
    <location>
        <begin position="227"/>
        <end position="245"/>
    </location>
</feature>
<evidence type="ECO:0000313" key="3">
    <source>
        <dbReference type="EMBL" id="MBO4205884.1"/>
    </source>
</evidence>
<dbReference type="Proteomes" id="UP000823521">
    <property type="component" value="Unassembled WGS sequence"/>
</dbReference>
<feature type="transmembrane region" description="Helical" evidence="2">
    <location>
        <begin position="332"/>
        <end position="351"/>
    </location>
</feature>
<feature type="transmembrane region" description="Helical" evidence="2">
    <location>
        <begin position="199"/>
        <end position="221"/>
    </location>
</feature>
<feature type="transmembrane region" description="Helical" evidence="2">
    <location>
        <begin position="252"/>
        <end position="274"/>
    </location>
</feature>
<comment type="caution">
    <text evidence="3">The sequence shown here is derived from an EMBL/GenBank/DDBJ whole genome shotgun (WGS) entry which is preliminary data.</text>
</comment>
<keyword evidence="2" id="KW-0472">Membrane</keyword>
<reference evidence="3 4" key="1">
    <citation type="submission" date="2019-12" db="EMBL/GenBank/DDBJ databases">
        <title>Whole genome sequencing of endophytic Actinobacterium Micromonospora sp. MPMI6T.</title>
        <authorList>
            <person name="Evv R."/>
            <person name="Podile A.R."/>
        </authorList>
    </citation>
    <scope>NUCLEOTIDE SEQUENCE [LARGE SCALE GENOMIC DNA]</scope>
    <source>
        <strain evidence="3 4">MPMI6</strain>
    </source>
</reference>
<evidence type="ECO:0000256" key="2">
    <source>
        <dbReference type="SAM" id="Phobius"/>
    </source>
</evidence>